<dbReference type="Proteomes" id="UP001060170">
    <property type="component" value="Chromosome 17"/>
</dbReference>
<comment type="caution">
    <text evidence="1">The sequence shown here is derived from an EMBL/GenBank/DDBJ whole genome shotgun (WGS) entry which is preliminary data.</text>
</comment>
<proteinExistence type="predicted"/>
<sequence>MPSLPTQKPVKVLLTGFGPFRTHLTNASFEIVKRAIAKSGETVEGVSGREVEVVGHREPIRVSYKSVDELLSELYETHPDIDLVIHTGLNATLAKSEFLIETIAHRDRYVSPDVDGLVGDDFLSQSKREQWIDNGPLSLSSSVLVAPLIQQVKAQISVPIELKASTDAGRYLCEFIYYDSLLRFHGRDNLNKNPTEVTREAAETDITDHQPGNPLQLPVLFVHVPPSLDLMDLELGGLVLHTIVQEIITLHFSEPLQVIL</sequence>
<reference evidence="2" key="2">
    <citation type="journal article" date="2018" name="Mol. Plant Microbe Interact.">
        <title>Genome sequence resources for the wheat stripe rust pathogen (Puccinia striiformis f. sp. tritici) and the barley stripe rust pathogen (Puccinia striiformis f. sp. hordei).</title>
        <authorList>
            <person name="Xia C."/>
            <person name="Wang M."/>
            <person name="Yin C."/>
            <person name="Cornejo O.E."/>
            <person name="Hulbert S.H."/>
            <person name="Chen X."/>
        </authorList>
    </citation>
    <scope>NUCLEOTIDE SEQUENCE [LARGE SCALE GENOMIC DNA]</scope>
    <source>
        <strain evidence="2">93-210</strain>
    </source>
</reference>
<evidence type="ECO:0000313" key="2">
    <source>
        <dbReference type="Proteomes" id="UP001060170"/>
    </source>
</evidence>
<organism evidence="1 2">
    <name type="scientific">Puccinia striiformis f. sp. tritici</name>
    <dbReference type="NCBI Taxonomy" id="168172"/>
    <lineage>
        <taxon>Eukaryota</taxon>
        <taxon>Fungi</taxon>
        <taxon>Dikarya</taxon>
        <taxon>Basidiomycota</taxon>
        <taxon>Pucciniomycotina</taxon>
        <taxon>Pucciniomycetes</taxon>
        <taxon>Pucciniales</taxon>
        <taxon>Pucciniaceae</taxon>
        <taxon>Puccinia</taxon>
    </lineage>
</organism>
<dbReference type="EMBL" id="CM045881">
    <property type="protein sequence ID" value="KAI7936945.1"/>
    <property type="molecule type" value="Genomic_DNA"/>
</dbReference>
<protein>
    <submittedName>
        <fullName evidence="1">Uncharacterized protein</fullName>
    </submittedName>
</protein>
<reference evidence="1 2" key="3">
    <citation type="journal article" date="2022" name="Microbiol. Spectr.">
        <title>Folding features and dynamics of 3D genome architecture in plant fungal pathogens.</title>
        <authorList>
            <person name="Xia C."/>
        </authorList>
    </citation>
    <scope>NUCLEOTIDE SEQUENCE [LARGE SCALE GENOMIC DNA]</scope>
    <source>
        <strain evidence="1 2">93-210</strain>
    </source>
</reference>
<accession>A0ACC0DRT8</accession>
<reference evidence="2" key="1">
    <citation type="journal article" date="2018" name="BMC Genomics">
        <title>Genomic insights into host adaptation between the wheat stripe rust pathogen (Puccinia striiformis f. sp. tritici) and the barley stripe rust pathogen (Puccinia striiformis f. sp. hordei).</title>
        <authorList>
            <person name="Xia C."/>
            <person name="Wang M."/>
            <person name="Yin C."/>
            <person name="Cornejo O.E."/>
            <person name="Hulbert S.H."/>
            <person name="Chen X."/>
        </authorList>
    </citation>
    <scope>NUCLEOTIDE SEQUENCE [LARGE SCALE GENOMIC DNA]</scope>
    <source>
        <strain evidence="2">93-210</strain>
    </source>
</reference>
<keyword evidence="2" id="KW-1185">Reference proteome</keyword>
<evidence type="ECO:0000313" key="1">
    <source>
        <dbReference type="EMBL" id="KAI7936945.1"/>
    </source>
</evidence>
<name>A0ACC0DRT8_9BASI</name>
<gene>
    <name evidence="1" type="ORF">MJO28_015844</name>
</gene>